<comment type="caution">
    <text evidence="2">The sequence shown here is derived from an EMBL/GenBank/DDBJ whole genome shotgun (WGS) entry which is preliminary data.</text>
</comment>
<dbReference type="PANTHER" id="PTHR43173">
    <property type="entry name" value="ABC1 FAMILY PROTEIN"/>
    <property type="match status" value="1"/>
</dbReference>
<dbReference type="PANTHER" id="PTHR43173:SF19">
    <property type="entry name" value="AARF DOMAIN-CONTAINING PROTEIN KINASE 1"/>
    <property type="match status" value="1"/>
</dbReference>
<dbReference type="SUPFAM" id="SSF56112">
    <property type="entry name" value="Protein kinase-like (PK-like)"/>
    <property type="match status" value="1"/>
</dbReference>
<gene>
    <name evidence="2" type="ORF">SO694_00048047</name>
</gene>
<evidence type="ECO:0000313" key="3">
    <source>
        <dbReference type="Proteomes" id="UP001363151"/>
    </source>
</evidence>
<feature type="domain" description="ABC1 atypical kinase-like" evidence="1">
    <location>
        <begin position="121"/>
        <end position="340"/>
    </location>
</feature>
<reference evidence="2 3" key="1">
    <citation type="submission" date="2024-03" db="EMBL/GenBank/DDBJ databases">
        <title>Aureococcus anophagefferens CCMP1851 and Kratosvirus quantuckense: Draft genome of a second virus-susceptible host strain in the model system.</title>
        <authorList>
            <person name="Chase E."/>
            <person name="Truchon A.R."/>
            <person name="Schepens W."/>
            <person name="Wilhelm S.W."/>
        </authorList>
    </citation>
    <scope>NUCLEOTIDE SEQUENCE [LARGE SCALE GENOMIC DNA]</scope>
    <source>
        <strain evidence="2 3">CCMP1851</strain>
    </source>
</reference>
<evidence type="ECO:0000259" key="1">
    <source>
        <dbReference type="Pfam" id="PF03109"/>
    </source>
</evidence>
<keyword evidence="3" id="KW-1185">Reference proteome</keyword>
<name>A0ABR1G863_AURAN</name>
<dbReference type="Pfam" id="PF03109">
    <property type="entry name" value="ABC1"/>
    <property type="match status" value="1"/>
</dbReference>
<dbReference type="Proteomes" id="UP001363151">
    <property type="component" value="Unassembled WGS sequence"/>
</dbReference>
<dbReference type="InterPro" id="IPR004147">
    <property type="entry name" value="ABC1_dom"/>
</dbReference>
<evidence type="ECO:0000313" key="2">
    <source>
        <dbReference type="EMBL" id="KAK7249353.1"/>
    </source>
</evidence>
<organism evidence="2 3">
    <name type="scientific">Aureococcus anophagefferens</name>
    <name type="common">Harmful bloom alga</name>
    <dbReference type="NCBI Taxonomy" id="44056"/>
    <lineage>
        <taxon>Eukaryota</taxon>
        <taxon>Sar</taxon>
        <taxon>Stramenopiles</taxon>
        <taxon>Ochrophyta</taxon>
        <taxon>Pelagophyceae</taxon>
        <taxon>Pelagomonadales</taxon>
        <taxon>Pelagomonadaceae</taxon>
        <taxon>Aureococcus</taxon>
    </lineage>
</organism>
<dbReference type="InterPro" id="IPR051130">
    <property type="entry name" value="Mito_struct-func_regulator"/>
</dbReference>
<protein>
    <recommendedName>
        <fullName evidence="1">ABC1 atypical kinase-like domain-containing protein</fullName>
    </recommendedName>
</protein>
<proteinExistence type="predicted"/>
<dbReference type="EMBL" id="JBBJCI010000079">
    <property type="protein sequence ID" value="KAK7249353.1"/>
    <property type="molecule type" value="Genomic_DNA"/>
</dbReference>
<dbReference type="InterPro" id="IPR011009">
    <property type="entry name" value="Kinase-like_dom_sf"/>
</dbReference>
<sequence>MEGYASSVGHVNAALKTRVDASVLNVARSSLQAWHAAPILALYYRSGGRCRALRRRHGRGDAYVALRDAELRRAHERAAPRLAAMVEALGCGYIKFSQFLLSQGAAIPAPWVRELGFAYERVAPRPWAEVEPWIAEAVDMASFQNFERGALAAASVGQVHRATVVAGAPRGGGRGGLFNDVAVKVLYGEVAAVFPLDAANLSDLATFANDLLDVGAYELLRAVLDCFEESFPLELDLRNECRNMERAAALFGARGFGDVVVPTAVGSLTSRHVLTCEFLDGVTVAALPDLEADEAPMSTGDDVVEVSRVAPRACLGAVVRAVDAIGATMFLDGFFHADPRVPRRLR</sequence>
<accession>A0ABR1G863</accession>